<organism evidence="1 2">
    <name type="scientific">Hymenobacter frigidus</name>
    <dbReference type="NCBI Taxonomy" id="1524095"/>
    <lineage>
        <taxon>Bacteria</taxon>
        <taxon>Pseudomonadati</taxon>
        <taxon>Bacteroidota</taxon>
        <taxon>Cytophagia</taxon>
        <taxon>Cytophagales</taxon>
        <taxon>Hymenobacteraceae</taxon>
        <taxon>Hymenobacter</taxon>
    </lineage>
</organism>
<dbReference type="InterPro" id="IPR013783">
    <property type="entry name" value="Ig-like_fold"/>
</dbReference>
<protein>
    <recommendedName>
        <fullName evidence="3">T9SS type A sorting domain-containing protein</fullName>
    </recommendedName>
</protein>
<evidence type="ECO:0000313" key="2">
    <source>
        <dbReference type="Proteomes" id="UP000637774"/>
    </source>
</evidence>
<evidence type="ECO:0008006" key="3">
    <source>
        <dbReference type="Google" id="ProtNLM"/>
    </source>
</evidence>
<proteinExistence type="predicted"/>
<dbReference type="EMBL" id="BMGY01000006">
    <property type="protein sequence ID" value="GGH82255.1"/>
    <property type="molecule type" value="Genomic_DNA"/>
</dbReference>
<keyword evidence="2" id="KW-1185">Reference proteome</keyword>
<dbReference type="InterPro" id="IPR026444">
    <property type="entry name" value="Secre_tail"/>
</dbReference>
<accession>A0ABQ1ZY33</accession>
<dbReference type="RefSeq" id="WP_188560955.1">
    <property type="nucleotide sequence ID" value="NZ_BMGY01000006.1"/>
</dbReference>
<dbReference type="Gene3D" id="2.60.40.10">
    <property type="entry name" value="Immunoglobulins"/>
    <property type="match status" value="1"/>
</dbReference>
<dbReference type="Proteomes" id="UP000637774">
    <property type="component" value="Unassembled WGS sequence"/>
</dbReference>
<dbReference type="NCBIfam" id="TIGR04183">
    <property type="entry name" value="Por_Secre_tail"/>
    <property type="match status" value="1"/>
</dbReference>
<evidence type="ECO:0000313" key="1">
    <source>
        <dbReference type="EMBL" id="GGH82255.1"/>
    </source>
</evidence>
<reference evidence="2" key="1">
    <citation type="journal article" date="2019" name="Int. J. Syst. Evol. Microbiol.">
        <title>The Global Catalogue of Microorganisms (GCM) 10K type strain sequencing project: providing services to taxonomists for standard genome sequencing and annotation.</title>
        <authorList>
            <consortium name="The Broad Institute Genomics Platform"/>
            <consortium name="The Broad Institute Genome Sequencing Center for Infectious Disease"/>
            <person name="Wu L."/>
            <person name="Ma J."/>
        </authorList>
    </citation>
    <scope>NUCLEOTIDE SEQUENCE [LARGE SCALE GENOMIC DNA]</scope>
    <source>
        <strain evidence="2">CGMCC 1.14966</strain>
    </source>
</reference>
<name>A0ABQ1ZY33_9BACT</name>
<sequence>MNKIYLFARSRPFPGVYLLMLLLSVLAPAALRAQSITLQPAPNNTLPLKDFGTVPVGRTSALQTFLVSGTGLSGNITVTAPAGFEIRTGTAAFSTQAVDLPSSAVNVGPVAVDVRFAPVANTGSYADDVQVSNPGATTQRAAVTGTAPAGPYVFVDPTTLPFGAVSQTGSGQTKTFVVGGDNLVTLLTLTTALTGGTASGAIQVRNPAVSNSAFATSLTIAPVNGKVPATTIEARIVGPIPSQSNFTGTITATSGTAIAAPDNVVQVTGNNPFTGTNTSSTFTVSTSGGQPLMPFSTVPEKASANQTLIVSGSFLVNGITVRAPNNFQVSLDAAFGGLGNGTPGSTTGNTITIPAMDGTVNNTTVYVRYVPLVAGTESGTGVTFDSEPATSRAAIVQANSIGSIESRTIYTKPAPLVIGSSVQSTSQLIRIHAELVRNPVRISVSGESMGALGNPDGYAQFRISTDGVTYTDPAVPGSSYIELNPDPMTNIIDRDIYVIYAPNRVGAAQAVLQYLTPDVTAAPANTVTPIVSMFSSTDANKLRGTAIDVEPTRDTPFTSTRSKGDASASIAFTPDAALSGYGEFHLVLISTSATLSVPDVMPSDGTDYNSSGGTFQGSGQSTLQDSQGRVYYVVFTGGAPAATVTGLNSNTNYYAYVFDYNSTNPGASTFINNAENYKGPAQSLVIGALLEGNAPLPVQLHEFTARAEGPAAVRLAWATATELNNAGFTLERSTDGRGFANVGTVDGAGTSNTAHSYTFLDGKLPAGANLLYYRLRQTDTNGTAAYSPVRTVALNGAANAAQLQVYPNPAHGTVWARVLGPAPTAPLQLFDSVGRLVRTQSASATDNETLVSLTGLPAGLYVLRCGPLSQRLKVD</sequence>
<comment type="caution">
    <text evidence="1">The sequence shown here is derived from an EMBL/GenBank/DDBJ whole genome shotgun (WGS) entry which is preliminary data.</text>
</comment>
<gene>
    <name evidence="1" type="ORF">GCM10011495_10210</name>
</gene>